<feature type="transmembrane region" description="Helical" evidence="5">
    <location>
        <begin position="33"/>
        <end position="51"/>
    </location>
</feature>
<feature type="transmembrane region" description="Helical" evidence="5">
    <location>
        <begin position="504"/>
        <end position="525"/>
    </location>
</feature>
<dbReference type="GO" id="GO:0005886">
    <property type="term" value="C:plasma membrane"/>
    <property type="evidence" value="ECO:0007669"/>
    <property type="project" value="TreeGrafter"/>
</dbReference>
<feature type="transmembrane region" description="Helical" evidence="5">
    <location>
        <begin position="159"/>
        <end position="186"/>
    </location>
</feature>
<accession>A0A6G1L3X1</accession>
<reference evidence="7" key="1">
    <citation type="journal article" date="2020" name="Stud. Mycol.">
        <title>101 Dothideomycetes genomes: a test case for predicting lifestyles and emergence of pathogens.</title>
        <authorList>
            <person name="Haridas S."/>
            <person name="Albert R."/>
            <person name="Binder M."/>
            <person name="Bloem J."/>
            <person name="Labutti K."/>
            <person name="Salamov A."/>
            <person name="Andreopoulos B."/>
            <person name="Baker S."/>
            <person name="Barry K."/>
            <person name="Bills G."/>
            <person name="Bluhm B."/>
            <person name="Cannon C."/>
            <person name="Castanera R."/>
            <person name="Culley D."/>
            <person name="Daum C."/>
            <person name="Ezra D."/>
            <person name="Gonzalez J."/>
            <person name="Henrissat B."/>
            <person name="Kuo A."/>
            <person name="Liang C."/>
            <person name="Lipzen A."/>
            <person name="Lutzoni F."/>
            <person name="Magnuson J."/>
            <person name="Mondo S."/>
            <person name="Nolan M."/>
            <person name="Ohm R."/>
            <person name="Pangilinan J."/>
            <person name="Park H.-J."/>
            <person name="Ramirez L."/>
            <person name="Alfaro M."/>
            <person name="Sun H."/>
            <person name="Tritt A."/>
            <person name="Yoshinaga Y."/>
            <person name="Zwiers L.-H."/>
            <person name="Turgeon B."/>
            <person name="Goodwin S."/>
            <person name="Spatafora J."/>
            <person name="Crous P."/>
            <person name="Grigoriev I."/>
        </authorList>
    </citation>
    <scope>NUCLEOTIDE SEQUENCE</scope>
    <source>
        <strain evidence="7">CBS 116005</strain>
    </source>
</reference>
<evidence type="ECO:0000256" key="2">
    <source>
        <dbReference type="ARBA" id="ARBA00022692"/>
    </source>
</evidence>
<dbReference type="PRINTS" id="PR01036">
    <property type="entry name" value="TCRTETB"/>
</dbReference>
<feature type="transmembrane region" description="Helical" evidence="5">
    <location>
        <begin position="102"/>
        <end position="121"/>
    </location>
</feature>
<evidence type="ECO:0000256" key="5">
    <source>
        <dbReference type="SAM" id="Phobius"/>
    </source>
</evidence>
<evidence type="ECO:0000259" key="6">
    <source>
        <dbReference type="PROSITE" id="PS50850"/>
    </source>
</evidence>
<dbReference type="InterPro" id="IPR020846">
    <property type="entry name" value="MFS_dom"/>
</dbReference>
<feature type="transmembrane region" description="Helical" evidence="5">
    <location>
        <begin position="260"/>
        <end position="282"/>
    </location>
</feature>
<dbReference type="Gene3D" id="1.20.1250.20">
    <property type="entry name" value="MFS general substrate transporter like domains"/>
    <property type="match status" value="1"/>
</dbReference>
<feature type="transmembrane region" description="Helical" evidence="5">
    <location>
        <begin position="339"/>
        <end position="357"/>
    </location>
</feature>
<feature type="transmembrane region" description="Helical" evidence="5">
    <location>
        <begin position="366"/>
        <end position="390"/>
    </location>
</feature>
<evidence type="ECO:0000256" key="3">
    <source>
        <dbReference type="ARBA" id="ARBA00022989"/>
    </source>
</evidence>
<feature type="transmembrane region" description="Helical" evidence="5">
    <location>
        <begin position="127"/>
        <end position="147"/>
    </location>
</feature>
<feature type="transmembrane region" description="Helical" evidence="5">
    <location>
        <begin position="396"/>
        <end position="413"/>
    </location>
</feature>
<comment type="subcellular location">
    <subcellularLocation>
        <location evidence="1">Membrane</location>
        <topology evidence="1">Multi-pass membrane protein</topology>
    </subcellularLocation>
</comment>
<proteinExistence type="predicted"/>
<evidence type="ECO:0000313" key="7">
    <source>
        <dbReference type="EMBL" id="KAF2767259.1"/>
    </source>
</evidence>
<dbReference type="EMBL" id="ML995859">
    <property type="protein sequence ID" value="KAF2767259.1"/>
    <property type="molecule type" value="Genomic_DNA"/>
</dbReference>
<dbReference type="SUPFAM" id="SSF103473">
    <property type="entry name" value="MFS general substrate transporter"/>
    <property type="match status" value="1"/>
</dbReference>
<feature type="transmembrane region" description="Helical" evidence="5">
    <location>
        <begin position="71"/>
        <end position="90"/>
    </location>
</feature>
<dbReference type="PANTHER" id="PTHR23501:SF49">
    <property type="entry name" value="MAJOR FACILITATOR SUPERFAMILY (MFS) PROFILE DOMAIN-CONTAINING PROTEIN"/>
    <property type="match status" value="1"/>
</dbReference>
<protein>
    <submittedName>
        <fullName evidence="7">MFS general substrate transporter</fullName>
    </submittedName>
</protein>
<feature type="transmembrane region" description="Helical" evidence="5">
    <location>
        <begin position="192"/>
        <end position="214"/>
    </location>
</feature>
<sequence>MDPNPDINVGNEHGPPLLAPDTHHQYIKSEIRIWAITSLLCLGAFLVSMDRTIITVATPAITAHFHASADIGWLGSAYLITSCASLPLFGRLYDILNDPKPIYLTSSLVFFAGSALCSFAPTAPALIAGRAVAGLGTAGMFAGTLIICARAVEPRRRVLLMAVGGLMMSVAAIVGPLIGGALTTGIGWRWCFLINLPIVGSLVLAVPFVFRFPAPATMTTTKKDGELWRAKLKGFDVFGAALILGAAIMLFLALHDVLDGNNVVFVIGSVLLTLVLIGWLPLKKANAIIPVCLLTNPSVASGCIMALGLYGALTAFIYYLPVYFQAAIDMGAQRSAVALLPYLLSTTVTSIAVGALWQKVRLPPRIVVAALSLAGCGIAVIGAGLLTTVSPGTREIVVTGYQIMFGAGLGLAIQQGQNVLQFTLIEEELSVAMTLVLFCQMMGGAVAAAVGDAVFLAALRRAAPETPPEVDIEDVVNNGYRAFRALPADYIGYWLVAYGSAIRATFLLIVGLITVAFVGAGVMGIDCWKGERSDACMHVKELGTLAVAHDAELVGEGSQSTR</sequence>
<gene>
    <name evidence="7" type="ORF">EJ03DRAFT_316254</name>
</gene>
<dbReference type="InterPro" id="IPR011701">
    <property type="entry name" value="MFS"/>
</dbReference>
<dbReference type="Pfam" id="PF07690">
    <property type="entry name" value="MFS_1"/>
    <property type="match status" value="1"/>
</dbReference>
<dbReference type="InterPro" id="IPR036259">
    <property type="entry name" value="MFS_trans_sf"/>
</dbReference>
<name>A0A6G1L3X1_9PEZI</name>
<feature type="transmembrane region" description="Helical" evidence="5">
    <location>
        <begin position="434"/>
        <end position="459"/>
    </location>
</feature>
<feature type="transmembrane region" description="Helical" evidence="5">
    <location>
        <begin position="235"/>
        <end position="254"/>
    </location>
</feature>
<evidence type="ECO:0000256" key="4">
    <source>
        <dbReference type="ARBA" id="ARBA00023136"/>
    </source>
</evidence>
<keyword evidence="4 5" id="KW-0472">Membrane</keyword>
<keyword evidence="3 5" id="KW-1133">Transmembrane helix</keyword>
<keyword evidence="2 5" id="KW-0812">Transmembrane</keyword>
<feature type="transmembrane region" description="Helical" evidence="5">
    <location>
        <begin position="294"/>
        <end position="319"/>
    </location>
</feature>
<dbReference type="PANTHER" id="PTHR23501">
    <property type="entry name" value="MAJOR FACILITATOR SUPERFAMILY"/>
    <property type="match status" value="1"/>
</dbReference>
<keyword evidence="8" id="KW-1185">Reference proteome</keyword>
<dbReference type="GO" id="GO:0022857">
    <property type="term" value="F:transmembrane transporter activity"/>
    <property type="evidence" value="ECO:0007669"/>
    <property type="project" value="InterPro"/>
</dbReference>
<organism evidence="7 8">
    <name type="scientific">Teratosphaeria nubilosa</name>
    <dbReference type="NCBI Taxonomy" id="161662"/>
    <lineage>
        <taxon>Eukaryota</taxon>
        <taxon>Fungi</taxon>
        <taxon>Dikarya</taxon>
        <taxon>Ascomycota</taxon>
        <taxon>Pezizomycotina</taxon>
        <taxon>Dothideomycetes</taxon>
        <taxon>Dothideomycetidae</taxon>
        <taxon>Mycosphaerellales</taxon>
        <taxon>Teratosphaeriaceae</taxon>
        <taxon>Teratosphaeria</taxon>
    </lineage>
</organism>
<feature type="domain" description="Major facilitator superfamily (MFS) profile" evidence="6">
    <location>
        <begin position="36"/>
        <end position="523"/>
    </location>
</feature>
<dbReference type="PROSITE" id="PS50850">
    <property type="entry name" value="MFS"/>
    <property type="match status" value="1"/>
</dbReference>
<evidence type="ECO:0000313" key="8">
    <source>
        <dbReference type="Proteomes" id="UP000799436"/>
    </source>
</evidence>
<evidence type="ECO:0000256" key="1">
    <source>
        <dbReference type="ARBA" id="ARBA00004141"/>
    </source>
</evidence>
<dbReference type="OrthoDB" id="10021397at2759"/>
<dbReference type="AlphaFoldDB" id="A0A6G1L3X1"/>
<dbReference type="Proteomes" id="UP000799436">
    <property type="component" value="Unassembled WGS sequence"/>
</dbReference>